<protein>
    <submittedName>
        <fullName evidence="2">Uncharacterized protein</fullName>
    </submittedName>
</protein>
<reference evidence="2" key="2">
    <citation type="submission" date="2021-02" db="EMBL/GenBank/DDBJ databases">
        <authorList>
            <person name="Kimball J.A."/>
            <person name="Haas M.W."/>
            <person name="Macchietto M."/>
            <person name="Kono T."/>
            <person name="Duquette J."/>
            <person name="Shao M."/>
        </authorList>
    </citation>
    <scope>NUCLEOTIDE SEQUENCE</scope>
    <source>
        <tissue evidence="2">Fresh leaf tissue</tissue>
    </source>
</reference>
<feature type="region of interest" description="Disordered" evidence="1">
    <location>
        <begin position="1"/>
        <end position="65"/>
    </location>
</feature>
<name>A0A8J5VLN0_ZIZPA</name>
<proteinExistence type="predicted"/>
<keyword evidence="3" id="KW-1185">Reference proteome</keyword>
<accession>A0A8J5VLN0</accession>
<gene>
    <name evidence="2" type="ORF">GUJ93_ZPchr0006g44015</name>
</gene>
<evidence type="ECO:0000313" key="2">
    <source>
        <dbReference type="EMBL" id="KAG8076412.1"/>
    </source>
</evidence>
<dbReference type="AlphaFoldDB" id="A0A8J5VLN0"/>
<evidence type="ECO:0000256" key="1">
    <source>
        <dbReference type="SAM" id="MobiDB-lite"/>
    </source>
</evidence>
<reference evidence="2" key="1">
    <citation type="journal article" date="2021" name="bioRxiv">
        <title>Whole Genome Assembly and Annotation of Northern Wild Rice, Zizania palustris L., Supports a Whole Genome Duplication in the Zizania Genus.</title>
        <authorList>
            <person name="Haas M."/>
            <person name="Kono T."/>
            <person name="Macchietto M."/>
            <person name="Millas R."/>
            <person name="McGilp L."/>
            <person name="Shao M."/>
            <person name="Duquette J."/>
            <person name="Hirsch C.N."/>
            <person name="Kimball J."/>
        </authorList>
    </citation>
    <scope>NUCLEOTIDE SEQUENCE</scope>
    <source>
        <tissue evidence="2">Fresh leaf tissue</tissue>
    </source>
</reference>
<dbReference type="EMBL" id="JAAALK010000283">
    <property type="protein sequence ID" value="KAG8076412.1"/>
    <property type="molecule type" value="Genomic_DNA"/>
</dbReference>
<sequence>MGSWPLDTGKDARMGSGPPTEALRGGQWRAWGLGATSRGARSVSGPPVEGHGTTGGGTRRGFRPPAKALERVQRRGAGARGHQRRGSKGVLVLLWVNPGTLLGPCVVNLV</sequence>
<evidence type="ECO:0000313" key="3">
    <source>
        <dbReference type="Proteomes" id="UP000729402"/>
    </source>
</evidence>
<comment type="caution">
    <text evidence="2">The sequence shown here is derived from an EMBL/GenBank/DDBJ whole genome shotgun (WGS) entry which is preliminary data.</text>
</comment>
<organism evidence="2 3">
    <name type="scientific">Zizania palustris</name>
    <name type="common">Northern wild rice</name>
    <dbReference type="NCBI Taxonomy" id="103762"/>
    <lineage>
        <taxon>Eukaryota</taxon>
        <taxon>Viridiplantae</taxon>
        <taxon>Streptophyta</taxon>
        <taxon>Embryophyta</taxon>
        <taxon>Tracheophyta</taxon>
        <taxon>Spermatophyta</taxon>
        <taxon>Magnoliopsida</taxon>
        <taxon>Liliopsida</taxon>
        <taxon>Poales</taxon>
        <taxon>Poaceae</taxon>
        <taxon>BOP clade</taxon>
        <taxon>Oryzoideae</taxon>
        <taxon>Oryzeae</taxon>
        <taxon>Zizaniinae</taxon>
        <taxon>Zizania</taxon>
    </lineage>
</organism>
<dbReference type="Proteomes" id="UP000729402">
    <property type="component" value="Unassembled WGS sequence"/>
</dbReference>